<keyword evidence="2" id="KW-0547">Nucleotide-binding</keyword>
<evidence type="ECO:0000256" key="2">
    <source>
        <dbReference type="ARBA" id="ARBA00022741"/>
    </source>
</evidence>
<dbReference type="InterPro" id="IPR006703">
    <property type="entry name" value="G_AIG1"/>
</dbReference>
<dbReference type="FunFam" id="3.40.50.300:FF:001809">
    <property type="entry name" value="Si:ch1073-365p7.2"/>
    <property type="match status" value="2"/>
</dbReference>
<evidence type="ECO:0000313" key="6">
    <source>
        <dbReference type="Proteomes" id="UP001152803"/>
    </source>
</evidence>
<dbReference type="PROSITE" id="PS51720">
    <property type="entry name" value="G_AIG1"/>
    <property type="match status" value="2"/>
</dbReference>
<feature type="non-terminal residue" evidence="5">
    <location>
        <position position="615"/>
    </location>
</feature>
<dbReference type="InterPro" id="IPR045058">
    <property type="entry name" value="GIMA/IAN/Toc"/>
</dbReference>
<evidence type="ECO:0000256" key="3">
    <source>
        <dbReference type="ARBA" id="ARBA00023134"/>
    </source>
</evidence>
<dbReference type="PANTHER" id="PTHR10903">
    <property type="entry name" value="GTPASE, IMAP FAMILY MEMBER-RELATED"/>
    <property type="match status" value="1"/>
</dbReference>
<feature type="domain" description="AIG1-type G" evidence="4">
    <location>
        <begin position="55"/>
        <end position="253"/>
    </location>
</feature>
<dbReference type="InterPro" id="IPR027417">
    <property type="entry name" value="P-loop_NTPase"/>
</dbReference>
<dbReference type="Proteomes" id="UP001152803">
    <property type="component" value="Unassembled WGS sequence"/>
</dbReference>
<evidence type="ECO:0000313" key="5">
    <source>
        <dbReference type="EMBL" id="KAJ8253727.1"/>
    </source>
</evidence>
<name>A0A9Q1CZS8_CONCO</name>
<keyword evidence="6" id="KW-1185">Reference proteome</keyword>
<accession>A0A9Q1CZS8</accession>
<reference evidence="5" key="1">
    <citation type="journal article" date="2023" name="Science">
        <title>Genome structures resolve the early diversification of teleost fishes.</title>
        <authorList>
            <person name="Parey E."/>
            <person name="Louis A."/>
            <person name="Montfort J."/>
            <person name="Bouchez O."/>
            <person name="Roques C."/>
            <person name="Iampietro C."/>
            <person name="Lluch J."/>
            <person name="Castinel A."/>
            <person name="Donnadieu C."/>
            <person name="Desvignes T."/>
            <person name="Floi Bucao C."/>
            <person name="Jouanno E."/>
            <person name="Wen M."/>
            <person name="Mejri S."/>
            <person name="Dirks R."/>
            <person name="Jansen H."/>
            <person name="Henkel C."/>
            <person name="Chen W.J."/>
            <person name="Zahm M."/>
            <person name="Cabau C."/>
            <person name="Klopp C."/>
            <person name="Thompson A.W."/>
            <person name="Robinson-Rechavi M."/>
            <person name="Braasch I."/>
            <person name="Lecointre G."/>
            <person name="Bobe J."/>
            <person name="Postlethwait J.H."/>
            <person name="Berthelot C."/>
            <person name="Roest Crollius H."/>
            <person name="Guiguen Y."/>
        </authorList>
    </citation>
    <scope>NUCLEOTIDE SEQUENCE</scope>
    <source>
        <strain evidence="5">Concon-B</strain>
    </source>
</reference>
<keyword evidence="3" id="KW-0342">GTP-binding</keyword>
<dbReference type="PANTHER" id="PTHR10903:SF107">
    <property type="entry name" value="GTPASE IMAP FAMILY MEMBER 4-LIKE-RELATED"/>
    <property type="match status" value="1"/>
</dbReference>
<dbReference type="AlphaFoldDB" id="A0A9Q1CZS8"/>
<dbReference type="Gene3D" id="3.40.50.300">
    <property type="entry name" value="P-loop containing nucleotide triphosphate hydrolases"/>
    <property type="match status" value="2"/>
</dbReference>
<gene>
    <name evidence="5" type="ORF">COCON_G00203390</name>
</gene>
<dbReference type="GO" id="GO:0005525">
    <property type="term" value="F:GTP binding"/>
    <property type="evidence" value="ECO:0007669"/>
    <property type="project" value="UniProtKB-KW"/>
</dbReference>
<evidence type="ECO:0000259" key="4">
    <source>
        <dbReference type="PROSITE" id="PS51720"/>
    </source>
</evidence>
<sequence length="615" mass="69760">LRNLQSCESLSTPNSWNKYTQQKECVCVCVREREMESGEMDTGGSSGHVGETQHLSELRIVLVGAEVCGKSSAGNTILGKQVFASGIKTLEGKKVQATIDGRQVTVVDTPGWVCYFPVEDSPELLKDQILSSVSLCPPGPHAFLLVINLDSTFQDKHRIAVQEHLELLAKTVWRHTIPLFTFGDTLREVTIKQQIEGHALQMLLEKCGNRYYVLSNKNSSEVSQVSELLEMIEKMVAGNRGCHFHMGRKLLQDIEEKRRITEVRANQRIRKVLERRETLRHLLRGDATRPSELRMVLLGWVAGGKSSTGNTILGREEFGVWKRTAQCEKKQGEVNGRQVTVVDTPAWWKFMPAKLTPDWIKEEAMKGLTLCDPGPHAILLVIPADTSFQETQRKIIRDNMKHLGERVWGHTLALFTWGEKLGNHTIEQHIEREGQALQWLIEKCGNRYHVLSNKERGDITQVAKLLEKIEEMVAGRTVLPLKTETQSEVMEEIDEKDRETRGADLSTEKQKVTELMKIIDELWVKREEHLLEQLGLNSKQSSEVQHPADMLKVFEKEWSRTETGLKLKKINQECTTTHNEGDILCGSKSLEEGSTLTEAANKTRAQQWIERGCCF</sequence>
<feature type="domain" description="AIG1-type G" evidence="4">
    <location>
        <begin position="290"/>
        <end position="490"/>
    </location>
</feature>
<dbReference type="OrthoDB" id="9982588at2759"/>
<comment type="similarity">
    <text evidence="1">Belongs to the TRAFAC class TrmE-Era-EngA-EngB-Septin-like GTPase superfamily. AIG1/Toc34/Toc159-like paraseptin GTPase family. IAN subfamily.</text>
</comment>
<protein>
    <recommendedName>
        <fullName evidence="4">AIG1-type G domain-containing protein</fullName>
    </recommendedName>
</protein>
<organism evidence="5 6">
    <name type="scientific">Conger conger</name>
    <name type="common">Conger eel</name>
    <name type="synonym">Muraena conger</name>
    <dbReference type="NCBI Taxonomy" id="82655"/>
    <lineage>
        <taxon>Eukaryota</taxon>
        <taxon>Metazoa</taxon>
        <taxon>Chordata</taxon>
        <taxon>Craniata</taxon>
        <taxon>Vertebrata</taxon>
        <taxon>Euteleostomi</taxon>
        <taxon>Actinopterygii</taxon>
        <taxon>Neopterygii</taxon>
        <taxon>Teleostei</taxon>
        <taxon>Anguilliformes</taxon>
        <taxon>Congridae</taxon>
        <taxon>Conger</taxon>
    </lineage>
</organism>
<evidence type="ECO:0000256" key="1">
    <source>
        <dbReference type="ARBA" id="ARBA00008535"/>
    </source>
</evidence>
<comment type="caution">
    <text evidence="5">The sequence shown here is derived from an EMBL/GenBank/DDBJ whole genome shotgun (WGS) entry which is preliminary data.</text>
</comment>
<dbReference type="Pfam" id="PF04548">
    <property type="entry name" value="AIG1"/>
    <property type="match status" value="2"/>
</dbReference>
<dbReference type="SUPFAM" id="SSF52540">
    <property type="entry name" value="P-loop containing nucleoside triphosphate hydrolases"/>
    <property type="match status" value="2"/>
</dbReference>
<dbReference type="EMBL" id="JAFJMO010000016">
    <property type="protein sequence ID" value="KAJ8253727.1"/>
    <property type="molecule type" value="Genomic_DNA"/>
</dbReference>
<proteinExistence type="inferred from homology"/>